<dbReference type="Pfam" id="PF00764">
    <property type="entry name" value="Arginosuc_synth"/>
    <property type="match status" value="1"/>
</dbReference>
<dbReference type="UniPathway" id="UPA00158">
    <property type="reaction ID" value="UER00272"/>
</dbReference>
<dbReference type="Gene3D" id="3.90.1260.10">
    <property type="entry name" value="Argininosuccinate synthetase, chain A, domain 2"/>
    <property type="match status" value="1"/>
</dbReference>
<comment type="pathway">
    <text evidence="2">Nitrogen metabolism; urea cycle; (N(omega)-L-arginino)succinate from L-aspartate and L-citrulline: step 1/1.</text>
</comment>
<organism evidence="16">
    <name type="scientific">Boleophthalmus pectinirostris</name>
    <name type="common">Great blue-spotted mudskipper</name>
    <name type="synonym">Gobius pectinirostris</name>
    <dbReference type="NCBI Taxonomy" id="150288"/>
    <lineage>
        <taxon>Eukaryota</taxon>
        <taxon>Metazoa</taxon>
        <taxon>Chordata</taxon>
        <taxon>Craniata</taxon>
        <taxon>Vertebrata</taxon>
        <taxon>Euteleostomi</taxon>
        <taxon>Actinopterygii</taxon>
        <taxon>Neopterygii</taxon>
        <taxon>Teleostei</taxon>
        <taxon>Neoteleostei</taxon>
        <taxon>Acanthomorphata</taxon>
        <taxon>Gobiaria</taxon>
        <taxon>Gobiiformes</taxon>
        <taxon>Gobioidei</taxon>
        <taxon>Gobiidae</taxon>
        <taxon>Oxudercinae</taxon>
        <taxon>Boleophthalmus</taxon>
    </lineage>
</organism>
<dbReference type="Gene3D" id="3.40.50.620">
    <property type="entry name" value="HUPs"/>
    <property type="match status" value="1"/>
</dbReference>
<keyword evidence="10" id="KW-0547">Nucleotide-binding</keyword>
<evidence type="ECO:0000256" key="1">
    <source>
        <dbReference type="ARBA" id="ARBA00004967"/>
    </source>
</evidence>
<evidence type="ECO:0000313" key="16">
    <source>
        <dbReference type="EMBL" id="ANJ45163.1"/>
    </source>
</evidence>
<dbReference type="GO" id="GO:0005524">
    <property type="term" value="F:ATP binding"/>
    <property type="evidence" value="ECO:0007669"/>
    <property type="project" value="UniProtKB-KW"/>
</dbReference>
<dbReference type="GO" id="GO:0005737">
    <property type="term" value="C:cytoplasm"/>
    <property type="evidence" value="ECO:0007669"/>
    <property type="project" value="TreeGrafter"/>
</dbReference>
<accession>A0A191XX88</accession>
<feature type="domain" description="Arginosuccinate synthase C-terminal" evidence="15">
    <location>
        <begin position="141"/>
        <end position="362"/>
    </location>
</feature>
<evidence type="ECO:0000256" key="8">
    <source>
        <dbReference type="ARBA" id="ARBA00022598"/>
    </source>
</evidence>
<evidence type="ECO:0000256" key="10">
    <source>
        <dbReference type="ARBA" id="ARBA00022741"/>
    </source>
</evidence>
<name>A0A191XX88_BOLPE</name>
<dbReference type="GO" id="GO:0006526">
    <property type="term" value="P:L-arginine biosynthetic process"/>
    <property type="evidence" value="ECO:0007669"/>
    <property type="project" value="UniProtKB-UniPathway"/>
</dbReference>
<evidence type="ECO:0000256" key="9">
    <source>
        <dbReference type="ARBA" id="ARBA00022605"/>
    </source>
</evidence>
<evidence type="ECO:0000256" key="12">
    <source>
        <dbReference type="ARBA" id="ARBA00029916"/>
    </source>
</evidence>
<dbReference type="CDD" id="cd01999">
    <property type="entry name" value="ASS"/>
    <property type="match status" value="1"/>
</dbReference>
<evidence type="ECO:0000256" key="13">
    <source>
        <dbReference type="ARBA" id="ARBA00049077"/>
    </source>
</evidence>
<evidence type="ECO:0000259" key="15">
    <source>
        <dbReference type="Pfam" id="PF20979"/>
    </source>
</evidence>
<dbReference type="GO" id="GO:0000053">
    <property type="term" value="P:argininosuccinate metabolic process"/>
    <property type="evidence" value="ECO:0007669"/>
    <property type="project" value="TreeGrafter"/>
</dbReference>
<evidence type="ECO:0000256" key="3">
    <source>
        <dbReference type="ARBA" id="ARBA00011881"/>
    </source>
</evidence>
<dbReference type="InterPro" id="IPR001518">
    <property type="entry name" value="Arginosuc_synth"/>
</dbReference>
<dbReference type="PROSITE" id="PS00564">
    <property type="entry name" value="ARGININOSUCCIN_SYN_1"/>
    <property type="match status" value="1"/>
</dbReference>
<comment type="pathway">
    <text evidence="1">Amino-acid biosynthesis; L-arginine biosynthesis; L-arginine from L-ornithine and carbamoyl phosphate: step 2/3.</text>
</comment>
<reference evidence="16" key="1">
    <citation type="submission" date="2015-12" db="EMBL/GenBank/DDBJ databases">
        <title>Transcriptomic supports of tolerance to high environment ammonia in mudskippers.</title>
        <authorList>
            <person name="Ruan Z."/>
            <person name="Shi Q."/>
            <person name="You X."/>
        </authorList>
    </citation>
    <scope>NUCLEOTIDE SEQUENCE</scope>
</reference>
<dbReference type="InterPro" id="IPR048268">
    <property type="entry name" value="Arginosuc_syn_C"/>
</dbReference>
<evidence type="ECO:0000259" key="14">
    <source>
        <dbReference type="Pfam" id="PF00764"/>
    </source>
</evidence>
<dbReference type="Pfam" id="PF20979">
    <property type="entry name" value="Arginosuc_syn_C"/>
    <property type="match status" value="1"/>
</dbReference>
<dbReference type="PANTHER" id="PTHR11587">
    <property type="entry name" value="ARGININOSUCCINATE SYNTHASE"/>
    <property type="match status" value="1"/>
</dbReference>
<dbReference type="InterPro" id="IPR024074">
    <property type="entry name" value="AS_cat/multimer_dom_body"/>
</dbReference>
<sequence>MSKGSVVLAYSGGLDTSCILVWLKEQGYDVITFLADIGQDENFEAAREKAQKLGAKKVYIEDLREEFVQDFIWPAVQANAVYEDRYLLGTSVARPCIAQRQVEIARKEGAEYISHGATGKGNDQIRFELTCYALYPEVKPWSMDANLMHISYESGILENPKSHAPADLYLMTKNPQDSPDTPDDLEIEFRNGVPVKVANLKDTTSKTSPLEIFSYLNQIGGKHGVGRIDIVENRFIGMKSRGIYETPGGTILLSAHLDIETFTMDKEVRRIKQGLGIKFSELVYNGFWYSPECEFVRHCIAKSQENVEGKVQLSVYKGHVYILGRESPKSLYNEELVSMDVQGDYDPCDASGFIKINAVRLREHRRMQGFSYSKK</sequence>
<dbReference type="SUPFAM" id="SSF69864">
    <property type="entry name" value="Argininosuccinate synthetase, C-terminal domain"/>
    <property type="match status" value="1"/>
</dbReference>
<dbReference type="FunFam" id="3.90.1260.10:FF:000003">
    <property type="entry name" value="Argininosuccinate synthase"/>
    <property type="match status" value="1"/>
</dbReference>
<comment type="catalytic activity">
    <reaction evidence="13">
        <text>L-citrulline + L-aspartate + ATP = 2-(N(omega)-L-arginino)succinate + AMP + diphosphate + H(+)</text>
        <dbReference type="Rhea" id="RHEA:10932"/>
        <dbReference type="ChEBI" id="CHEBI:15378"/>
        <dbReference type="ChEBI" id="CHEBI:29991"/>
        <dbReference type="ChEBI" id="CHEBI:30616"/>
        <dbReference type="ChEBI" id="CHEBI:33019"/>
        <dbReference type="ChEBI" id="CHEBI:57472"/>
        <dbReference type="ChEBI" id="CHEBI:57743"/>
        <dbReference type="ChEBI" id="CHEBI:456215"/>
        <dbReference type="EC" id="6.3.4.5"/>
    </reaction>
</comment>
<gene>
    <name evidence="16" type="primary">ass</name>
</gene>
<dbReference type="InterPro" id="IPR018223">
    <property type="entry name" value="Arginosuc_synth_CS"/>
</dbReference>
<dbReference type="GO" id="GO:0004055">
    <property type="term" value="F:argininosuccinate synthase activity"/>
    <property type="evidence" value="ECO:0007669"/>
    <property type="project" value="UniProtKB-EC"/>
</dbReference>
<dbReference type="UniPathway" id="UPA00068">
    <property type="reaction ID" value="UER00113"/>
</dbReference>
<evidence type="ECO:0000256" key="11">
    <source>
        <dbReference type="ARBA" id="ARBA00022840"/>
    </source>
</evidence>
<dbReference type="EMBL" id="KU229868">
    <property type="protein sequence ID" value="ANJ45163.1"/>
    <property type="molecule type" value="mRNA"/>
</dbReference>
<evidence type="ECO:0000256" key="5">
    <source>
        <dbReference type="ARBA" id="ARBA00014810"/>
    </source>
</evidence>
<comment type="subunit">
    <text evidence="3">Homotetramer.</text>
</comment>
<dbReference type="InterPro" id="IPR023434">
    <property type="entry name" value="Arginosuc_synth_type_1_subfam"/>
</dbReference>
<protein>
    <recommendedName>
        <fullName evidence="5">Argininosuccinate synthase</fullName>
        <ecNumber evidence="4">6.3.4.5</ecNumber>
    </recommendedName>
    <alternativeName>
        <fullName evidence="12">Citrulline--aspartate ligase</fullName>
    </alternativeName>
</protein>
<dbReference type="Gene3D" id="1.20.5.470">
    <property type="entry name" value="Single helix bin"/>
    <property type="match status" value="1"/>
</dbReference>
<dbReference type="PROSITE" id="PS00565">
    <property type="entry name" value="ARGININOSUCCIN_SYN_2"/>
    <property type="match status" value="1"/>
</dbReference>
<keyword evidence="6" id="KW-0835">Urea cycle</keyword>
<keyword evidence="7" id="KW-0055">Arginine biosynthesis</keyword>
<dbReference type="FunFam" id="3.40.50.620:FF:000019">
    <property type="entry name" value="Argininosuccinate synthase"/>
    <property type="match status" value="1"/>
</dbReference>
<dbReference type="InterPro" id="IPR014729">
    <property type="entry name" value="Rossmann-like_a/b/a_fold"/>
</dbReference>
<proteinExistence type="evidence at transcript level"/>
<dbReference type="InterPro" id="IPR048267">
    <property type="entry name" value="Arginosuc_syn_N"/>
</dbReference>
<dbReference type="EC" id="6.3.4.5" evidence="4"/>
<evidence type="ECO:0000256" key="6">
    <source>
        <dbReference type="ARBA" id="ARBA00022436"/>
    </source>
</evidence>
<dbReference type="HAMAP" id="MF_00005">
    <property type="entry name" value="Arg_succ_synth_type1"/>
    <property type="match status" value="1"/>
</dbReference>
<keyword evidence="8" id="KW-0436">Ligase</keyword>
<feature type="domain" description="Arginosuccinate synthase-like N-terminal" evidence="14">
    <location>
        <begin position="6"/>
        <end position="139"/>
    </location>
</feature>
<keyword evidence="9" id="KW-0028">Amino-acid biosynthesis</keyword>
<evidence type="ECO:0000256" key="2">
    <source>
        <dbReference type="ARBA" id="ARBA00005154"/>
    </source>
</evidence>
<dbReference type="PANTHER" id="PTHR11587:SF2">
    <property type="entry name" value="ARGININOSUCCINATE SYNTHASE"/>
    <property type="match status" value="1"/>
</dbReference>
<evidence type="ECO:0000256" key="4">
    <source>
        <dbReference type="ARBA" id="ARBA00012286"/>
    </source>
</evidence>
<evidence type="ECO:0000256" key="7">
    <source>
        <dbReference type="ARBA" id="ARBA00022571"/>
    </source>
</evidence>
<dbReference type="AlphaFoldDB" id="A0A191XX88"/>
<keyword evidence="11" id="KW-0067">ATP-binding</keyword>
<dbReference type="GO" id="GO:0000050">
    <property type="term" value="P:urea cycle"/>
    <property type="evidence" value="ECO:0007669"/>
    <property type="project" value="UniProtKB-UniPathway"/>
</dbReference>
<dbReference type="SUPFAM" id="SSF52402">
    <property type="entry name" value="Adenine nucleotide alpha hydrolases-like"/>
    <property type="match status" value="1"/>
</dbReference>